<organism evidence="1 2">
    <name type="scientific">Vaccinium darrowii</name>
    <dbReference type="NCBI Taxonomy" id="229202"/>
    <lineage>
        <taxon>Eukaryota</taxon>
        <taxon>Viridiplantae</taxon>
        <taxon>Streptophyta</taxon>
        <taxon>Embryophyta</taxon>
        <taxon>Tracheophyta</taxon>
        <taxon>Spermatophyta</taxon>
        <taxon>Magnoliopsida</taxon>
        <taxon>eudicotyledons</taxon>
        <taxon>Gunneridae</taxon>
        <taxon>Pentapetalae</taxon>
        <taxon>asterids</taxon>
        <taxon>Ericales</taxon>
        <taxon>Ericaceae</taxon>
        <taxon>Vaccinioideae</taxon>
        <taxon>Vaccinieae</taxon>
        <taxon>Vaccinium</taxon>
    </lineage>
</organism>
<proteinExistence type="predicted"/>
<name>A0ACB7XB09_9ERIC</name>
<dbReference type="EMBL" id="CM037156">
    <property type="protein sequence ID" value="KAH7837936.1"/>
    <property type="molecule type" value="Genomic_DNA"/>
</dbReference>
<evidence type="ECO:0000313" key="2">
    <source>
        <dbReference type="Proteomes" id="UP000828048"/>
    </source>
</evidence>
<dbReference type="Proteomes" id="UP000828048">
    <property type="component" value="Chromosome 6"/>
</dbReference>
<keyword evidence="2" id="KW-1185">Reference proteome</keyword>
<comment type="caution">
    <text evidence="1">The sequence shown here is derived from an EMBL/GenBank/DDBJ whole genome shotgun (WGS) entry which is preliminary data.</text>
</comment>
<evidence type="ECO:0000313" key="1">
    <source>
        <dbReference type="EMBL" id="KAH7837936.1"/>
    </source>
</evidence>
<reference evidence="1 2" key="1">
    <citation type="journal article" date="2021" name="Hortic Res">
        <title>High-quality reference genome and annotation aids understanding of berry development for evergreen blueberry (Vaccinium darrowii).</title>
        <authorList>
            <person name="Yu J."/>
            <person name="Hulse-Kemp A.M."/>
            <person name="Babiker E."/>
            <person name="Staton M."/>
        </authorList>
    </citation>
    <scope>NUCLEOTIDE SEQUENCE [LARGE SCALE GENOMIC DNA]</scope>
    <source>
        <strain evidence="2">cv. NJ 8807/NJ 8810</strain>
        <tissue evidence="1">Young leaf</tissue>
    </source>
</reference>
<accession>A0ACB7XB09</accession>
<gene>
    <name evidence="1" type="ORF">Vadar_019804</name>
</gene>
<sequence>MATMKVHGAIYSTASQKVFACLYEKELNFELVSIDMRAGAHKKKPFISLNPFGQVPAFEDGDLTLFESRAINLYIAHAYADKGTQLVYDGKKMATVSVWMQVEGHQFDPVASKLVWELSVKPILGMTTDAAVVEQKEAKMGQVLDIYEARLGQSKYLGGDDFTLADLHHLPCIQMLMGTQVKRLFDSRPHVSTLCADILARPAWLKLAAMQVNK</sequence>
<protein>
    <submittedName>
        <fullName evidence="1">Uncharacterized protein</fullName>
    </submittedName>
</protein>